<dbReference type="InterPro" id="IPR009003">
    <property type="entry name" value="Peptidase_S1_PA"/>
</dbReference>
<dbReference type="EMBL" id="JBHUEM010000009">
    <property type="protein sequence ID" value="MFD1736548.1"/>
    <property type="molecule type" value="Genomic_DNA"/>
</dbReference>
<name>A0ABW4LNC6_9BACI</name>
<sequence length="117" mass="12914">MRTTLAGEYLCKSGISTSVTCGTVDYSDDDYGHQKVSKIINDHSIFPDYYQDGDSGAIVFDPANLYIVGIHSGGEVPTGEGITFGYFTRSWEVEDHFSTSGNLFRVYTNDTYVKVSN</sequence>
<dbReference type="SUPFAM" id="SSF50494">
    <property type="entry name" value="Trypsin-like serine proteases"/>
    <property type="match status" value="1"/>
</dbReference>
<keyword evidence="1" id="KW-0378">Hydrolase</keyword>
<dbReference type="InterPro" id="IPR043504">
    <property type="entry name" value="Peptidase_S1_PA_chymotrypsin"/>
</dbReference>
<gene>
    <name evidence="2" type="ORF">ACFSCX_08215</name>
</gene>
<organism evidence="2 3">
    <name type="scientific">Bacillus salitolerans</name>
    <dbReference type="NCBI Taxonomy" id="1437434"/>
    <lineage>
        <taxon>Bacteria</taxon>
        <taxon>Bacillati</taxon>
        <taxon>Bacillota</taxon>
        <taxon>Bacilli</taxon>
        <taxon>Bacillales</taxon>
        <taxon>Bacillaceae</taxon>
        <taxon>Bacillus</taxon>
    </lineage>
</organism>
<evidence type="ECO:0000313" key="3">
    <source>
        <dbReference type="Proteomes" id="UP001597214"/>
    </source>
</evidence>
<comment type="caution">
    <text evidence="2">The sequence shown here is derived from an EMBL/GenBank/DDBJ whole genome shotgun (WGS) entry which is preliminary data.</text>
</comment>
<reference evidence="3" key="1">
    <citation type="journal article" date="2019" name="Int. J. Syst. Evol. Microbiol.">
        <title>The Global Catalogue of Microorganisms (GCM) 10K type strain sequencing project: providing services to taxonomists for standard genome sequencing and annotation.</title>
        <authorList>
            <consortium name="The Broad Institute Genomics Platform"/>
            <consortium name="The Broad Institute Genome Sequencing Center for Infectious Disease"/>
            <person name="Wu L."/>
            <person name="Ma J."/>
        </authorList>
    </citation>
    <scope>NUCLEOTIDE SEQUENCE [LARGE SCALE GENOMIC DNA]</scope>
    <source>
        <strain evidence="3">CCUG 49339</strain>
    </source>
</reference>
<keyword evidence="1" id="KW-0645">Protease</keyword>
<dbReference type="Gene3D" id="2.40.10.10">
    <property type="entry name" value="Trypsin-like serine proteases"/>
    <property type="match status" value="1"/>
</dbReference>
<protein>
    <recommendedName>
        <fullName evidence="4">Serine protease</fullName>
    </recommendedName>
</protein>
<proteinExistence type="predicted"/>
<evidence type="ECO:0000256" key="1">
    <source>
        <dbReference type="ARBA" id="ARBA00022825"/>
    </source>
</evidence>
<keyword evidence="3" id="KW-1185">Reference proteome</keyword>
<evidence type="ECO:0000313" key="2">
    <source>
        <dbReference type="EMBL" id="MFD1736548.1"/>
    </source>
</evidence>
<dbReference type="RefSeq" id="WP_377927710.1">
    <property type="nucleotide sequence ID" value="NZ_JBHUEM010000009.1"/>
</dbReference>
<accession>A0ABW4LNC6</accession>
<dbReference type="Proteomes" id="UP001597214">
    <property type="component" value="Unassembled WGS sequence"/>
</dbReference>
<evidence type="ECO:0008006" key="4">
    <source>
        <dbReference type="Google" id="ProtNLM"/>
    </source>
</evidence>
<keyword evidence="1" id="KW-0720">Serine protease</keyword>